<dbReference type="PANTHER" id="PTHR46241:SF1">
    <property type="entry name" value="OUTER DYNEIN ARM-DOCKING COMPLEX SUBUNIT 2"/>
    <property type="match status" value="1"/>
</dbReference>
<dbReference type="InterPro" id="IPR016024">
    <property type="entry name" value="ARM-type_fold"/>
</dbReference>
<organism evidence="2 3">
    <name type="scientific">Ranitomeya imitator</name>
    <name type="common">mimic poison frog</name>
    <dbReference type="NCBI Taxonomy" id="111125"/>
    <lineage>
        <taxon>Eukaryota</taxon>
        <taxon>Metazoa</taxon>
        <taxon>Chordata</taxon>
        <taxon>Craniata</taxon>
        <taxon>Vertebrata</taxon>
        <taxon>Euteleostomi</taxon>
        <taxon>Amphibia</taxon>
        <taxon>Batrachia</taxon>
        <taxon>Anura</taxon>
        <taxon>Neobatrachia</taxon>
        <taxon>Hyloidea</taxon>
        <taxon>Dendrobatidae</taxon>
        <taxon>Dendrobatinae</taxon>
        <taxon>Ranitomeya</taxon>
    </lineage>
</organism>
<evidence type="ECO:0000313" key="2">
    <source>
        <dbReference type="EMBL" id="CAJ0948758.1"/>
    </source>
</evidence>
<dbReference type="EMBL" id="CAUEEQ010028924">
    <property type="protein sequence ID" value="CAJ0948758.1"/>
    <property type="molecule type" value="Genomic_DNA"/>
</dbReference>
<feature type="repeat" description="ARM" evidence="1">
    <location>
        <begin position="177"/>
        <end position="207"/>
    </location>
</feature>
<accession>A0ABN9LU74</accession>
<dbReference type="Proteomes" id="UP001176940">
    <property type="component" value="Unassembled WGS sequence"/>
</dbReference>
<dbReference type="InterPro" id="IPR000225">
    <property type="entry name" value="Armadillo"/>
</dbReference>
<evidence type="ECO:0008006" key="4">
    <source>
        <dbReference type="Google" id="ProtNLM"/>
    </source>
</evidence>
<name>A0ABN9LU74_9NEOB</name>
<sequence>MKCYFYQYKGGNQTATVIALCSMRDFNLGQETCQLAIRDVGGLEVLINLLDTEEIKCKIGALKILKEISHNSQIRSSIADLGGLQTMVKILDCQDKDLKCLAAETIANVAKFRRARRTVRQHGGIKRLVGLLDCVPMTATNLTAEQEKDIEVARCGALALWSCSKSTRNKEAIRRAGGIPLLARLLKSPHSNMLIPVVGTLQECASE</sequence>
<protein>
    <recommendedName>
        <fullName evidence="4">Armadillo repeat-containing protein 4</fullName>
    </recommendedName>
</protein>
<evidence type="ECO:0000256" key="1">
    <source>
        <dbReference type="PROSITE-ProRule" id="PRU00259"/>
    </source>
</evidence>
<dbReference type="PROSITE" id="PS50176">
    <property type="entry name" value="ARM_REPEAT"/>
    <property type="match status" value="2"/>
</dbReference>
<feature type="repeat" description="ARM" evidence="1">
    <location>
        <begin position="82"/>
        <end position="124"/>
    </location>
</feature>
<gene>
    <name evidence="2" type="ORF">RIMI_LOCUS12281171</name>
</gene>
<dbReference type="Gene3D" id="1.25.10.10">
    <property type="entry name" value="Leucine-rich Repeat Variant"/>
    <property type="match status" value="2"/>
</dbReference>
<proteinExistence type="predicted"/>
<reference evidence="2" key="1">
    <citation type="submission" date="2023-07" db="EMBL/GenBank/DDBJ databases">
        <authorList>
            <person name="Stuckert A."/>
        </authorList>
    </citation>
    <scope>NUCLEOTIDE SEQUENCE</scope>
</reference>
<feature type="non-terminal residue" evidence="2">
    <location>
        <position position="207"/>
    </location>
</feature>
<dbReference type="SUPFAM" id="SSF48371">
    <property type="entry name" value="ARM repeat"/>
    <property type="match status" value="1"/>
</dbReference>
<dbReference type="SMART" id="SM00185">
    <property type="entry name" value="ARM"/>
    <property type="match status" value="4"/>
</dbReference>
<dbReference type="Pfam" id="PF00514">
    <property type="entry name" value="Arm"/>
    <property type="match status" value="1"/>
</dbReference>
<dbReference type="InterPro" id="IPR011989">
    <property type="entry name" value="ARM-like"/>
</dbReference>
<dbReference type="PANTHER" id="PTHR46241">
    <property type="entry name" value="ARMADILLO REPEAT-CONTAINING PROTEIN 4 ARMC4"/>
    <property type="match status" value="1"/>
</dbReference>
<comment type="caution">
    <text evidence="2">The sequence shown here is derived from an EMBL/GenBank/DDBJ whole genome shotgun (WGS) entry which is preliminary data.</text>
</comment>
<evidence type="ECO:0000313" key="3">
    <source>
        <dbReference type="Proteomes" id="UP001176940"/>
    </source>
</evidence>
<keyword evidence="3" id="KW-1185">Reference proteome</keyword>